<dbReference type="InterPro" id="IPR040704">
    <property type="entry name" value="HEPN_AbiU2"/>
</dbReference>
<accession>A0A402CZH1</accession>
<dbReference type="AlphaFoldDB" id="A0A402CZH1"/>
<protein>
    <submittedName>
        <fullName evidence="1">Uncharacterized protein</fullName>
    </submittedName>
</protein>
<evidence type="ECO:0000313" key="2">
    <source>
        <dbReference type="Proteomes" id="UP000287394"/>
    </source>
</evidence>
<dbReference type="Pfam" id="PF18734">
    <property type="entry name" value="HEPN_AbiU2"/>
    <property type="match status" value="1"/>
</dbReference>
<name>A0A402CZH1_9BACT</name>
<sequence>MTEEFEQTFEAVSKVAWQLRYDWITFVSLYGDAKSVEILNGTAPEFFGVEQGRLVDHVILGLSRLFDPAFSMGDRSKANLTLPAIIDLLSDYENQAFVTDIKLRLKNLKSNLKSIIDERNKRIAHIDRQKALEARSVLDFSRTQFEDSLKEIERILNNIQSEILNGETDFEAIDSQAKHHATILIRCLQKAV</sequence>
<organism evidence="1 2">
    <name type="scientific">Capsulimonas corticalis</name>
    <dbReference type="NCBI Taxonomy" id="2219043"/>
    <lineage>
        <taxon>Bacteria</taxon>
        <taxon>Bacillati</taxon>
        <taxon>Armatimonadota</taxon>
        <taxon>Armatimonadia</taxon>
        <taxon>Capsulimonadales</taxon>
        <taxon>Capsulimonadaceae</taxon>
        <taxon>Capsulimonas</taxon>
    </lineage>
</organism>
<dbReference type="Proteomes" id="UP000287394">
    <property type="component" value="Chromosome"/>
</dbReference>
<gene>
    <name evidence="1" type="ORF">CCAX7_60040</name>
</gene>
<evidence type="ECO:0000313" key="1">
    <source>
        <dbReference type="EMBL" id="BDI33953.1"/>
    </source>
</evidence>
<proteinExistence type="predicted"/>
<dbReference type="RefSeq" id="WP_119322731.1">
    <property type="nucleotide sequence ID" value="NZ_AP025739.1"/>
</dbReference>
<keyword evidence="2" id="KW-1185">Reference proteome</keyword>
<dbReference type="OrthoDB" id="7059019at2"/>
<dbReference type="EMBL" id="AP025739">
    <property type="protein sequence ID" value="BDI33953.1"/>
    <property type="molecule type" value="Genomic_DNA"/>
</dbReference>
<reference evidence="1 2" key="1">
    <citation type="journal article" date="2019" name="Int. J. Syst. Evol. Microbiol.">
        <title>Capsulimonas corticalis gen. nov., sp. nov., an aerobic capsulated bacterium, of a novel bacterial order, Capsulimonadales ord. nov., of the class Armatimonadia of the phylum Armatimonadetes.</title>
        <authorList>
            <person name="Li J."/>
            <person name="Kudo C."/>
            <person name="Tonouchi A."/>
        </authorList>
    </citation>
    <scope>NUCLEOTIDE SEQUENCE [LARGE SCALE GENOMIC DNA]</scope>
    <source>
        <strain evidence="1 2">AX-7</strain>
    </source>
</reference>
<dbReference type="KEGG" id="ccot:CCAX7_60040"/>